<reference evidence="1" key="2">
    <citation type="submission" date="2025-03" db="EMBL/GenBank/DDBJ databases">
        <authorList>
            <consortium name="ELIXIR-Norway"/>
            <consortium name="Elixir Norway"/>
        </authorList>
    </citation>
    <scope>NUCLEOTIDE SEQUENCE</scope>
</reference>
<gene>
    <name evidence="1" type="ORF">MRATA1EN22A_LOCUS14914</name>
</gene>
<protein>
    <submittedName>
        <fullName evidence="1">Uncharacterized protein</fullName>
    </submittedName>
</protein>
<proteinExistence type="predicted"/>
<dbReference type="Proteomes" id="UP001162501">
    <property type="component" value="Chromosome 25"/>
</dbReference>
<dbReference type="EMBL" id="OX596109">
    <property type="protein sequence ID" value="CAN0284425.1"/>
    <property type="molecule type" value="Genomic_DNA"/>
</dbReference>
<evidence type="ECO:0000313" key="1">
    <source>
        <dbReference type="EMBL" id="CAN0284425.1"/>
    </source>
</evidence>
<reference evidence="1" key="1">
    <citation type="submission" date="2023-05" db="EMBL/GenBank/DDBJ databases">
        <authorList>
            <consortium name="ELIXIR-Norway"/>
        </authorList>
    </citation>
    <scope>NUCLEOTIDE SEQUENCE</scope>
</reference>
<organism evidence="1 2">
    <name type="scientific">Rangifer tarandus platyrhynchus</name>
    <name type="common">Svalbard reindeer</name>
    <dbReference type="NCBI Taxonomy" id="3082113"/>
    <lineage>
        <taxon>Eukaryota</taxon>
        <taxon>Metazoa</taxon>
        <taxon>Chordata</taxon>
        <taxon>Craniata</taxon>
        <taxon>Vertebrata</taxon>
        <taxon>Euteleostomi</taxon>
        <taxon>Mammalia</taxon>
        <taxon>Eutheria</taxon>
        <taxon>Laurasiatheria</taxon>
        <taxon>Artiodactyla</taxon>
        <taxon>Ruminantia</taxon>
        <taxon>Pecora</taxon>
        <taxon>Cervidae</taxon>
        <taxon>Odocoileinae</taxon>
        <taxon>Rangifer</taxon>
    </lineage>
</organism>
<evidence type="ECO:0000313" key="2">
    <source>
        <dbReference type="Proteomes" id="UP001162501"/>
    </source>
</evidence>
<accession>A0AC59Z7L8</accession>
<sequence length="94" mass="10035">MASRVNKKSLFSISVSARLAPGICRAGDGSSVYSLALLSVPEMTGLLPDSLPNTFHGQLSSAGGAVEGRDGERHRFRVLLLERSNHPTISFPKI</sequence>
<name>A0AC59Z7L8_RANTA</name>